<evidence type="ECO:0000256" key="1">
    <source>
        <dbReference type="SAM" id="MobiDB-lite"/>
    </source>
</evidence>
<feature type="transmembrane region" description="Helical" evidence="2">
    <location>
        <begin position="150"/>
        <end position="168"/>
    </location>
</feature>
<dbReference type="GO" id="GO:0006508">
    <property type="term" value="P:proteolysis"/>
    <property type="evidence" value="ECO:0007669"/>
    <property type="project" value="UniProtKB-KW"/>
</dbReference>
<dbReference type="PANTHER" id="PTHR31963">
    <property type="entry name" value="RAS GUANINE NUCLEOTIDE EXCHANGE FACTOR K"/>
    <property type="match status" value="1"/>
</dbReference>
<dbReference type="Pfam" id="PF12056">
    <property type="entry name" value="DUF3537"/>
    <property type="match status" value="1"/>
</dbReference>
<name>A0A1D1Y9R4_9ARAE</name>
<feature type="transmembrane region" description="Helical" evidence="2">
    <location>
        <begin position="188"/>
        <end position="215"/>
    </location>
</feature>
<dbReference type="InterPro" id="IPR021924">
    <property type="entry name" value="DUF3537"/>
</dbReference>
<dbReference type="EMBL" id="GDJX01016554">
    <property type="protein sequence ID" value="JAT51382.1"/>
    <property type="molecule type" value="Transcribed_RNA"/>
</dbReference>
<accession>A0A1D1Y9R4</accession>
<organism evidence="3">
    <name type="scientific">Anthurium amnicola</name>
    <dbReference type="NCBI Taxonomy" id="1678845"/>
    <lineage>
        <taxon>Eukaryota</taxon>
        <taxon>Viridiplantae</taxon>
        <taxon>Streptophyta</taxon>
        <taxon>Embryophyta</taxon>
        <taxon>Tracheophyta</taxon>
        <taxon>Spermatophyta</taxon>
        <taxon>Magnoliopsida</taxon>
        <taxon>Liliopsida</taxon>
        <taxon>Araceae</taxon>
        <taxon>Pothoideae</taxon>
        <taxon>Potheae</taxon>
        <taxon>Anthurium</taxon>
    </lineage>
</organism>
<keyword evidence="3" id="KW-0378">Hydrolase</keyword>
<keyword evidence="2" id="KW-0472">Membrane</keyword>
<keyword evidence="2" id="KW-1133">Transmembrane helix</keyword>
<keyword evidence="3" id="KW-0645">Protease</keyword>
<reference evidence="3" key="1">
    <citation type="submission" date="2015-07" db="EMBL/GenBank/DDBJ databases">
        <title>Transcriptome Assembly of Anthurium amnicola.</title>
        <authorList>
            <person name="Suzuki J."/>
        </authorList>
    </citation>
    <scope>NUCLEOTIDE SEQUENCE</scope>
</reference>
<dbReference type="PANTHER" id="PTHR31963:SF2">
    <property type="entry name" value="ZINC FINGER CONSTANS-LIKE PROTEIN (DUF3537)"/>
    <property type="match status" value="1"/>
</dbReference>
<protein>
    <submittedName>
        <fullName evidence="3">Putative protease AXL1</fullName>
    </submittedName>
</protein>
<feature type="transmembrane region" description="Helical" evidence="2">
    <location>
        <begin position="417"/>
        <end position="440"/>
    </location>
</feature>
<sequence>MAMPADPELEGEGQPHPPPSQSPLLDRATLSEHTQLDLALHRLELFLSLLGFSHSSSPRSLLFSCSLFLLLGVAVPVASVYLSGCWEDGCEVDQVGRFELFVLASQVSLAVVSLACVSLNLRRYGVRRFLFVDHDHGQLERFRKEYEEKIQAFFYSLFWWILPCFLVKTAREVIRFLDTQQDSLWKFIVILVASIVAWTYLTAIFLSACALFNLVCNLQVIHFEDFGKLFEREIDVIQFLEEHVCLHYYLSKISHRFRIYLLLIFLFVSTSQVVTLFQTTGYSGIINFTNTGDFAVSSVVQVVGIILCLHSAAKISHRAQGIASLASKWHALITCSSPDASEVRFTNSSGNLRTIPSVSLAINCSESDLESLDNAAVQTNFHVTSYLSSYHQRESLVAYLHGNPGGITIFGWTVDRALINTIFFIELSLVLFVLGKTIVFSAK</sequence>
<feature type="transmembrane region" description="Helical" evidence="2">
    <location>
        <begin position="294"/>
        <end position="313"/>
    </location>
</feature>
<evidence type="ECO:0000256" key="2">
    <source>
        <dbReference type="SAM" id="Phobius"/>
    </source>
</evidence>
<dbReference type="AlphaFoldDB" id="A0A1D1Y9R4"/>
<gene>
    <name evidence="3" type="primary">AXL1_2</name>
    <name evidence="3" type="ORF">g.37556</name>
</gene>
<feature type="transmembrane region" description="Helical" evidence="2">
    <location>
        <begin position="259"/>
        <end position="282"/>
    </location>
</feature>
<proteinExistence type="predicted"/>
<feature type="transmembrane region" description="Helical" evidence="2">
    <location>
        <begin position="61"/>
        <end position="81"/>
    </location>
</feature>
<keyword evidence="2" id="KW-0812">Transmembrane</keyword>
<feature type="transmembrane region" description="Helical" evidence="2">
    <location>
        <begin position="101"/>
        <end position="121"/>
    </location>
</feature>
<evidence type="ECO:0000313" key="3">
    <source>
        <dbReference type="EMBL" id="JAT51382.1"/>
    </source>
</evidence>
<feature type="region of interest" description="Disordered" evidence="1">
    <location>
        <begin position="1"/>
        <end position="23"/>
    </location>
</feature>
<dbReference type="GO" id="GO:0008233">
    <property type="term" value="F:peptidase activity"/>
    <property type="evidence" value="ECO:0007669"/>
    <property type="project" value="UniProtKB-KW"/>
</dbReference>